<gene>
    <name evidence="1" type="ORF">GCM10011416_07620</name>
</gene>
<protein>
    <recommendedName>
        <fullName evidence="3">Gliding motility lipoprotein GldH</fullName>
    </recommendedName>
</protein>
<dbReference type="Pfam" id="PF14109">
    <property type="entry name" value="GldH_lipo"/>
    <property type="match status" value="1"/>
</dbReference>
<evidence type="ECO:0000313" key="2">
    <source>
        <dbReference type="Proteomes" id="UP000633278"/>
    </source>
</evidence>
<dbReference type="InterPro" id="IPR020018">
    <property type="entry name" value="Motility-assoc_lipoprot_GldH"/>
</dbReference>
<reference evidence="1" key="1">
    <citation type="journal article" date="2014" name="Int. J. Syst. Evol. Microbiol.">
        <title>Complete genome sequence of Corynebacterium casei LMG S-19264T (=DSM 44701T), isolated from a smear-ripened cheese.</title>
        <authorList>
            <consortium name="US DOE Joint Genome Institute (JGI-PGF)"/>
            <person name="Walter F."/>
            <person name="Albersmeier A."/>
            <person name="Kalinowski J."/>
            <person name="Ruckert C."/>
        </authorList>
    </citation>
    <scope>NUCLEOTIDE SEQUENCE</scope>
    <source>
        <strain evidence="1">CGMCC 1.15763</strain>
    </source>
</reference>
<dbReference type="AlphaFoldDB" id="A0A917MEE9"/>
<reference evidence="1" key="2">
    <citation type="submission" date="2020-09" db="EMBL/GenBank/DDBJ databases">
        <authorList>
            <person name="Sun Q."/>
            <person name="Zhou Y."/>
        </authorList>
    </citation>
    <scope>NUCLEOTIDE SEQUENCE</scope>
    <source>
        <strain evidence="1">CGMCC 1.15763</strain>
    </source>
</reference>
<accession>A0A917MEE9</accession>
<sequence length="152" mass="17226">MCLFCFSACDAKRVYDSYQTISQNGWNKADTVVLPFRITDTLAKNNVFINIRNNNTFKFNKIVLISELLDPNGKKIVDTLQYDMADASGRLLGKGFTTIKEHKFLYKPNFVFSSSGDYTLAIRQAMAQSGSVQERTNLEGVMNVGFRIEKEN</sequence>
<evidence type="ECO:0008006" key="3">
    <source>
        <dbReference type="Google" id="ProtNLM"/>
    </source>
</evidence>
<name>A0A917MEE9_9FLAO</name>
<keyword evidence="2" id="KW-1185">Reference proteome</keyword>
<comment type="caution">
    <text evidence="1">The sequence shown here is derived from an EMBL/GenBank/DDBJ whole genome shotgun (WGS) entry which is preliminary data.</text>
</comment>
<dbReference type="NCBIfam" id="TIGR03511">
    <property type="entry name" value="GldH_lipo"/>
    <property type="match status" value="1"/>
</dbReference>
<proteinExistence type="predicted"/>
<dbReference type="Proteomes" id="UP000633278">
    <property type="component" value="Unassembled WGS sequence"/>
</dbReference>
<dbReference type="EMBL" id="BMJW01000001">
    <property type="protein sequence ID" value="GGG93042.1"/>
    <property type="molecule type" value="Genomic_DNA"/>
</dbReference>
<evidence type="ECO:0000313" key="1">
    <source>
        <dbReference type="EMBL" id="GGG93042.1"/>
    </source>
</evidence>
<organism evidence="1 2">
    <name type="scientific">Polaribacter pacificus</name>
    <dbReference type="NCBI Taxonomy" id="1775173"/>
    <lineage>
        <taxon>Bacteria</taxon>
        <taxon>Pseudomonadati</taxon>
        <taxon>Bacteroidota</taxon>
        <taxon>Flavobacteriia</taxon>
        <taxon>Flavobacteriales</taxon>
        <taxon>Flavobacteriaceae</taxon>
    </lineage>
</organism>